<reference evidence="2" key="1">
    <citation type="journal article" date="2014" name="Int. J. Syst. Evol. Microbiol.">
        <title>Complete genome sequence of Corynebacterium casei LMG S-19264T (=DSM 44701T), isolated from a smear-ripened cheese.</title>
        <authorList>
            <consortium name="US DOE Joint Genome Institute (JGI-PGF)"/>
            <person name="Walter F."/>
            <person name="Albersmeier A."/>
            <person name="Kalinowski J."/>
            <person name="Ruckert C."/>
        </authorList>
    </citation>
    <scope>NUCLEOTIDE SEQUENCE</scope>
    <source>
        <strain evidence="2">JCM 4369</strain>
    </source>
</reference>
<organism evidence="2 3">
    <name type="scientific">Streptomyces filipinensis</name>
    <dbReference type="NCBI Taxonomy" id="66887"/>
    <lineage>
        <taxon>Bacteria</taxon>
        <taxon>Bacillati</taxon>
        <taxon>Actinomycetota</taxon>
        <taxon>Actinomycetes</taxon>
        <taxon>Kitasatosporales</taxon>
        <taxon>Streptomycetaceae</taxon>
        <taxon>Streptomyces</taxon>
    </lineage>
</organism>
<feature type="compositionally biased region" description="Basic and acidic residues" evidence="1">
    <location>
        <begin position="139"/>
        <end position="150"/>
    </location>
</feature>
<feature type="region of interest" description="Disordered" evidence="1">
    <location>
        <begin position="129"/>
        <end position="150"/>
    </location>
</feature>
<dbReference type="EMBL" id="BMTD01000015">
    <property type="protein sequence ID" value="GGV13262.1"/>
    <property type="molecule type" value="Genomic_DNA"/>
</dbReference>
<name>A0A918IGT8_9ACTN</name>
<proteinExistence type="predicted"/>
<reference evidence="2" key="2">
    <citation type="submission" date="2020-09" db="EMBL/GenBank/DDBJ databases">
        <authorList>
            <person name="Sun Q."/>
            <person name="Ohkuma M."/>
        </authorList>
    </citation>
    <scope>NUCLEOTIDE SEQUENCE</scope>
    <source>
        <strain evidence="2">JCM 4369</strain>
    </source>
</reference>
<evidence type="ECO:0000313" key="2">
    <source>
        <dbReference type="EMBL" id="GGV13262.1"/>
    </source>
</evidence>
<keyword evidence="3" id="KW-1185">Reference proteome</keyword>
<dbReference type="AlphaFoldDB" id="A0A918IGT8"/>
<accession>A0A918IGT8</accession>
<protein>
    <submittedName>
        <fullName evidence="2">Uncharacterized protein</fullName>
    </submittedName>
</protein>
<dbReference type="Proteomes" id="UP000618795">
    <property type="component" value="Unassembled WGS sequence"/>
</dbReference>
<gene>
    <name evidence="2" type="ORF">GCM10010260_60330</name>
</gene>
<feature type="compositionally biased region" description="Polar residues" evidence="1">
    <location>
        <begin position="41"/>
        <end position="54"/>
    </location>
</feature>
<sequence length="150" mass="15895">MKHKPIAPTPGPPHAVWAWRARPRSQTVTGLVPPPAKARNSALTQARRTTSRPPSTVGKAPSVPNREGTWTVKPASRTQRASRRTSGLMPGISGSTTTAGPVPATYTVFATPSTVTLRRVKSVIGSLSFMGPAWSRGRPPGEGRDRQGQG</sequence>
<evidence type="ECO:0000256" key="1">
    <source>
        <dbReference type="SAM" id="MobiDB-lite"/>
    </source>
</evidence>
<comment type="caution">
    <text evidence="2">The sequence shown here is derived from an EMBL/GenBank/DDBJ whole genome shotgun (WGS) entry which is preliminary data.</text>
</comment>
<feature type="region of interest" description="Disordered" evidence="1">
    <location>
        <begin position="1"/>
        <end position="103"/>
    </location>
</feature>
<evidence type="ECO:0000313" key="3">
    <source>
        <dbReference type="Proteomes" id="UP000618795"/>
    </source>
</evidence>